<evidence type="ECO:0000313" key="2">
    <source>
        <dbReference type="Proteomes" id="UP000509510"/>
    </source>
</evidence>
<proteinExistence type="predicted"/>
<evidence type="ECO:0000313" key="1">
    <source>
        <dbReference type="EMBL" id="QKX60275.1"/>
    </source>
</evidence>
<dbReference type="Gene3D" id="2.60.120.620">
    <property type="entry name" value="q2cbj1_9rhob like domain"/>
    <property type="match status" value="1"/>
</dbReference>
<evidence type="ECO:0008006" key="3">
    <source>
        <dbReference type="Google" id="ProtNLM"/>
    </source>
</evidence>
<dbReference type="AlphaFoldDB" id="A0A7H8R3P7"/>
<reference evidence="2" key="1">
    <citation type="submission" date="2020-06" db="EMBL/GenBank/DDBJ databases">
        <title>A chromosome-scale genome assembly of Talaromyces rugulosus W13939.</title>
        <authorList>
            <person name="Wang B."/>
            <person name="Guo L."/>
            <person name="Ye K."/>
            <person name="Wang L."/>
        </authorList>
    </citation>
    <scope>NUCLEOTIDE SEQUENCE [LARGE SCALE GENOMIC DNA]</scope>
    <source>
        <strain evidence="2">W13939</strain>
    </source>
</reference>
<dbReference type="GeneID" id="55994911"/>
<dbReference type="PANTHER" id="PTHR33099:SF7">
    <property type="entry name" value="MYND-TYPE DOMAIN-CONTAINING PROTEIN"/>
    <property type="match status" value="1"/>
</dbReference>
<accession>A0A7H8R3P7</accession>
<protein>
    <recommendedName>
        <fullName evidence="3">Prolyl 4-hydroxylase alpha subunit Fe(2+) 2OG dioxygenase domain-containing protein</fullName>
    </recommendedName>
</protein>
<dbReference type="OrthoDB" id="4226455at2759"/>
<dbReference type="KEGG" id="trg:TRUGW13939_07418"/>
<gene>
    <name evidence="1" type="ORF">TRUGW13939_07418</name>
</gene>
<organism evidence="1 2">
    <name type="scientific">Talaromyces rugulosus</name>
    <name type="common">Penicillium rugulosum</name>
    <dbReference type="NCBI Taxonomy" id="121627"/>
    <lineage>
        <taxon>Eukaryota</taxon>
        <taxon>Fungi</taxon>
        <taxon>Dikarya</taxon>
        <taxon>Ascomycota</taxon>
        <taxon>Pezizomycotina</taxon>
        <taxon>Eurotiomycetes</taxon>
        <taxon>Eurotiomycetidae</taxon>
        <taxon>Eurotiales</taxon>
        <taxon>Trichocomaceae</taxon>
        <taxon>Talaromyces</taxon>
        <taxon>Talaromyces sect. Islandici</taxon>
    </lineage>
</organism>
<sequence>MSSNLSNDEDEILGIGEHLLSILEDIQSTGSFLTGENKATAIDPGLFIPSLGTIGLPISPDNTRAIIQLCDMSPYGKGTETLVNHLVRKTWQLDANQFSFQNPDWNRQLAIFVDQAVSGLGLQANALEVKAEPYKLLIYEEGAFFSAHQDSEKADGMFGTLIRVEFSTAEVFGFGFSWAAWYADVTHEVKPVTSGHRVVLVYSLIHRPTASLLKVGANKTKRLTDCLDLWSRTAEARIERSSNIYGGGWEIDYDAGCPPALVYTFEHKYTTAELGFDRLKGVDQSRFAELHITDVETTLNLVRVIDRVGATVVTDLPFPEDMLLPVGVLDRSPDDEDYEGYTGNEGASASHFYTETGALIIPKVFSFSFELQQLITSRISFPETLGKYRKALSECPSDVLTRQRLLKVCRLLSECHYASESLDKTQDEIMQLDFELGDLDLLSCGMSIRNRKVSPLGTVLVARTIVQHGLDAIRLPQQNQQPSGEVLEWENGKFDHILSANIGNSAPSGRRLALELNDLLTHVSLERISSFLETRLENTPFVLWFIEGSHTSLFRENTSADSDEIVSFYNGLLPKFAHHFTIEHTLNKRGIPTVPGGPSLDASASTPIFRIMPDMVIKLIHVATNTHSNISEIMGTLTRYAIDAKTRKGIEDAFHRFLFPVARGICHQIEATKRPSTADEKRFITTLLSSYLTDYVKDRPLPPPPDWKARTTLECSPFCLCCIPVRRFINSTQQSKSFVMSEEYIEHVDMKLDKGYFRTKAFQEGSHQKLYIEKTEQAMAILNMGP</sequence>
<dbReference type="EMBL" id="CP055901">
    <property type="protein sequence ID" value="QKX60275.1"/>
    <property type="molecule type" value="Genomic_DNA"/>
</dbReference>
<name>A0A7H8R3P7_TALRU</name>
<dbReference type="RefSeq" id="XP_035346452.1">
    <property type="nucleotide sequence ID" value="XM_035490559.1"/>
</dbReference>
<dbReference type="Proteomes" id="UP000509510">
    <property type="component" value="Chromosome IV"/>
</dbReference>
<dbReference type="PANTHER" id="PTHR33099">
    <property type="entry name" value="FE2OG DIOXYGENASE DOMAIN-CONTAINING PROTEIN"/>
    <property type="match status" value="1"/>
</dbReference>
<keyword evidence="2" id="KW-1185">Reference proteome</keyword>